<dbReference type="InterPro" id="IPR050740">
    <property type="entry name" value="Aldehyde_DH_Superfamily"/>
</dbReference>
<feature type="domain" description="Aldehyde dehydrogenase" evidence="2">
    <location>
        <begin position="16"/>
        <end position="476"/>
    </location>
</feature>
<proteinExistence type="predicted"/>
<dbReference type="CDD" id="cd07103">
    <property type="entry name" value="ALDH_F5_SSADH_GabD"/>
    <property type="match status" value="1"/>
</dbReference>
<evidence type="ECO:0000256" key="1">
    <source>
        <dbReference type="ARBA" id="ARBA00023002"/>
    </source>
</evidence>
<keyword evidence="1 3" id="KW-0560">Oxidoreductase</keyword>
<dbReference type="PANTHER" id="PTHR43353:SF5">
    <property type="entry name" value="SUCCINATE-SEMIALDEHYDE DEHYDROGENASE, MITOCHONDRIAL"/>
    <property type="match status" value="1"/>
</dbReference>
<gene>
    <name evidence="3" type="ORF">QGM71_11825</name>
</gene>
<name>A0ABU6KFU1_9BACI</name>
<evidence type="ECO:0000313" key="4">
    <source>
        <dbReference type="Proteomes" id="UP001335737"/>
    </source>
</evidence>
<organism evidence="3 4">
    <name type="scientific">Virgibacillus tibetensis</name>
    <dbReference type="NCBI Taxonomy" id="3042313"/>
    <lineage>
        <taxon>Bacteria</taxon>
        <taxon>Bacillati</taxon>
        <taxon>Bacillota</taxon>
        <taxon>Bacilli</taxon>
        <taxon>Bacillales</taxon>
        <taxon>Bacillaceae</taxon>
        <taxon>Virgibacillus</taxon>
    </lineage>
</organism>
<dbReference type="InterPro" id="IPR016163">
    <property type="entry name" value="Ald_DH_C"/>
</dbReference>
<dbReference type="InterPro" id="IPR015590">
    <property type="entry name" value="Aldehyde_DH_dom"/>
</dbReference>
<protein>
    <submittedName>
        <fullName evidence="3">NAD-dependent succinate-semialdehyde dehydrogenase</fullName>
        <ecNumber evidence="3">1.2.1.-</ecNumber>
    </submittedName>
</protein>
<dbReference type="PROSITE" id="PS00070">
    <property type="entry name" value="ALDEHYDE_DEHYDR_CYS"/>
    <property type="match status" value="1"/>
</dbReference>
<dbReference type="PANTHER" id="PTHR43353">
    <property type="entry name" value="SUCCINATE-SEMIALDEHYDE DEHYDROGENASE, MITOCHONDRIAL"/>
    <property type="match status" value="1"/>
</dbReference>
<dbReference type="Pfam" id="PF00171">
    <property type="entry name" value="Aldedh"/>
    <property type="match status" value="1"/>
</dbReference>
<comment type="caution">
    <text evidence="3">The sequence shown here is derived from an EMBL/GenBank/DDBJ whole genome shotgun (WGS) entry which is preliminary data.</text>
</comment>
<dbReference type="EC" id="1.2.1.-" evidence="3"/>
<sequence>MSYDKLTSSIFIDGTWREVNSEKTETIYNPATLKAITEVSYGGAQETEEAIQAASTAFPVWSEMTGRKRSRILYKASQLISEEAGRLGKILTEEQGKPLNESIGEVKGAASFLLWYAEEASRGYGEWIPSSVKSKRLLVIPKPVGVVGAITPWNFPASMITRKLGPALAAGCTVVLKPAPETPLSAIELVKIFERAGMPQGVINLVTGDAKAIGNAMLTSKEVRLLTFTGSTAVGKYLMRESADHIKKLSLELGGHAPSIVFEDADLDKAASLVLGSKFRNNGQTCICTNRLYVHESVAEQFTSMLKEKVEKLKIGYGLEEGIELGPLINERALEKVHAHLEDAVSKGAQVVCGGEKWDDALEGHFYKPTVLSAITDDMLIMNEETFGPIIPVQTFTDEDEALRKANNTDYGLAAYIFTENTSRAIRASEKLDYGIVGVNDVFPAAPEAPFGGIKQSGIGKEGGHHGMDEFLERKFISIGIE</sequence>
<dbReference type="InterPro" id="IPR016160">
    <property type="entry name" value="Ald_DH_CS_CYS"/>
</dbReference>
<keyword evidence="4" id="KW-1185">Reference proteome</keyword>
<dbReference type="GO" id="GO:0016491">
    <property type="term" value="F:oxidoreductase activity"/>
    <property type="evidence" value="ECO:0007669"/>
    <property type="project" value="UniProtKB-KW"/>
</dbReference>
<dbReference type="RefSeq" id="WP_327607750.1">
    <property type="nucleotide sequence ID" value="NZ_JARZFX010000005.1"/>
</dbReference>
<accession>A0ABU6KFU1</accession>
<dbReference type="SUPFAM" id="SSF53720">
    <property type="entry name" value="ALDH-like"/>
    <property type="match status" value="1"/>
</dbReference>
<dbReference type="Gene3D" id="3.40.605.10">
    <property type="entry name" value="Aldehyde Dehydrogenase, Chain A, domain 1"/>
    <property type="match status" value="1"/>
</dbReference>
<dbReference type="EMBL" id="JARZFX010000005">
    <property type="protein sequence ID" value="MEC5424182.1"/>
    <property type="molecule type" value="Genomic_DNA"/>
</dbReference>
<evidence type="ECO:0000259" key="2">
    <source>
        <dbReference type="Pfam" id="PF00171"/>
    </source>
</evidence>
<dbReference type="Gene3D" id="3.40.309.10">
    <property type="entry name" value="Aldehyde Dehydrogenase, Chain A, domain 2"/>
    <property type="match status" value="1"/>
</dbReference>
<dbReference type="Proteomes" id="UP001335737">
    <property type="component" value="Unassembled WGS sequence"/>
</dbReference>
<dbReference type="InterPro" id="IPR016161">
    <property type="entry name" value="Ald_DH/histidinol_DH"/>
</dbReference>
<dbReference type="InterPro" id="IPR016162">
    <property type="entry name" value="Ald_DH_N"/>
</dbReference>
<reference evidence="3 4" key="1">
    <citation type="journal article" date="2024" name="Int. J. Syst. Evol. Microbiol.">
        <title>Virgibacillus tibetensis sp. nov., isolated from salt lake on the Tibetan Plateau of China.</title>
        <authorList>
            <person name="Phurbu D."/>
            <person name="Liu Z.-X."/>
            <person name="Wang R."/>
            <person name="Zheng Y.-Y."/>
            <person name="Liu H.-C."/>
            <person name="Zhou Y.-G."/>
            <person name="Yu Y.-J."/>
            <person name="Li A.-H."/>
        </authorList>
    </citation>
    <scope>NUCLEOTIDE SEQUENCE [LARGE SCALE GENOMIC DNA]</scope>
    <source>
        <strain evidence="3 4">C22-A2</strain>
    </source>
</reference>
<evidence type="ECO:0000313" key="3">
    <source>
        <dbReference type="EMBL" id="MEC5424182.1"/>
    </source>
</evidence>